<dbReference type="PANTHER" id="PTHR30313:SF2">
    <property type="entry name" value="DNA PRIMASE"/>
    <property type="match status" value="1"/>
</dbReference>
<dbReference type="Proteomes" id="UP000243688">
    <property type="component" value="Unassembled WGS sequence"/>
</dbReference>
<dbReference type="GO" id="GO:0006269">
    <property type="term" value="P:DNA replication, synthesis of primer"/>
    <property type="evidence" value="ECO:0007669"/>
    <property type="project" value="UniProtKB-UniRule"/>
</dbReference>
<dbReference type="GO" id="GO:0005737">
    <property type="term" value="C:cytoplasm"/>
    <property type="evidence" value="ECO:0007669"/>
    <property type="project" value="TreeGrafter"/>
</dbReference>
<comment type="caution">
    <text evidence="16">The sequence shown here is derived from an EMBL/GenBank/DDBJ whole genome shotgun (WGS) entry which is preliminary data.</text>
</comment>
<dbReference type="InterPro" id="IPR037068">
    <property type="entry name" value="DNA_primase_core_N_sf"/>
</dbReference>
<keyword evidence="6 12" id="KW-0479">Metal-binding</keyword>
<dbReference type="InterPro" id="IPR050219">
    <property type="entry name" value="DnaG_primase"/>
</dbReference>
<evidence type="ECO:0000256" key="4">
    <source>
        <dbReference type="ARBA" id="ARBA00022695"/>
    </source>
</evidence>
<dbReference type="GO" id="GO:0005524">
    <property type="term" value="F:ATP binding"/>
    <property type="evidence" value="ECO:0007669"/>
    <property type="project" value="InterPro"/>
</dbReference>
<dbReference type="InterPro" id="IPR019475">
    <property type="entry name" value="DNA_primase_DnaB-bd"/>
</dbReference>
<name>A0A2A6E0J4_9BACL</name>
<organism evidence="16 17">
    <name type="scientific">Candidatus Reconcilbacillus cellulovorans</name>
    <dbReference type="NCBI Taxonomy" id="1906605"/>
    <lineage>
        <taxon>Bacteria</taxon>
        <taxon>Bacillati</taxon>
        <taxon>Bacillota</taxon>
        <taxon>Bacilli</taxon>
        <taxon>Bacillales</taxon>
        <taxon>Paenibacillaceae</taxon>
        <taxon>Candidatus Reconcilbacillus</taxon>
    </lineage>
</organism>
<feature type="domain" description="Toprim" evidence="15">
    <location>
        <begin position="262"/>
        <end position="343"/>
    </location>
</feature>
<comment type="domain">
    <text evidence="12">Contains an N-terminal zinc-binding domain, a central core domain that contains the primase activity, and a C-terminal DnaB-binding domain.</text>
</comment>
<dbReference type="SUPFAM" id="SSF56731">
    <property type="entry name" value="DNA primase core"/>
    <property type="match status" value="1"/>
</dbReference>
<dbReference type="FunFam" id="3.90.980.10:FF:000001">
    <property type="entry name" value="DNA primase"/>
    <property type="match status" value="1"/>
</dbReference>
<comment type="subunit">
    <text evidence="12">Monomer. Interacts with DnaB.</text>
</comment>
<evidence type="ECO:0000256" key="12">
    <source>
        <dbReference type="HAMAP-Rule" id="MF_00974"/>
    </source>
</evidence>
<dbReference type="SUPFAM" id="SSF57783">
    <property type="entry name" value="Zinc beta-ribbon"/>
    <property type="match status" value="1"/>
</dbReference>
<keyword evidence="3 12" id="KW-0808">Transferase</keyword>
<dbReference type="FunFam" id="3.90.580.10:FF:000001">
    <property type="entry name" value="DNA primase"/>
    <property type="match status" value="1"/>
</dbReference>
<keyword evidence="11 12" id="KW-0804">Transcription</keyword>
<evidence type="ECO:0000256" key="10">
    <source>
        <dbReference type="ARBA" id="ARBA00023125"/>
    </source>
</evidence>
<keyword evidence="4 12" id="KW-0548">Nucleotidyltransferase</keyword>
<dbReference type="Gene3D" id="1.10.860.10">
    <property type="entry name" value="DNAb Helicase, Chain A"/>
    <property type="match status" value="1"/>
</dbReference>
<dbReference type="NCBIfam" id="TIGR01391">
    <property type="entry name" value="dnaG"/>
    <property type="match status" value="1"/>
</dbReference>
<dbReference type="PROSITE" id="PS50880">
    <property type="entry name" value="TOPRIM"/>
    <property type="match status" value="1"/>
</dbReference>
<accession>A0A2A6E0J4</accession>
<dbReference type="GO" id="GO:0003678">
    <property type="term" value="F:DNA helicase activity"/>
    <property type="evidence" value="ECO:0007669"/>
    <property type="project" value="InterPro"/>
</dbReference>
<dbReference type="Pfam" id="PF08275">
    <property type="entry name" value="DNAG_N"/>
    <property type="match status" value="1"/>
</dbReference>
<keyword evidence="9" id="KW-0460">Magnesium</keyword>
<dbReference type="HAMAP" id="MF_00974">
    <property type="entry name" value="DNA_primase_DnaG"/>
    <property type="match status" value="1"/>
</dbReference>
<comment type="catalytic activity">
    <reaction evidence="12">
        <text>ssDNA + n NTP = ssDNA/pppN(pN)n-1 hybrid + (n-1) diphosphate.</text>
        <dbReference type="EC" id="2.7.7.101"/>
    </reaction>
</comment>
<evidence type="ECO:0000256" key="2">
    <source>
        <dbReference type="ARBA" id="ARBA00022515"/>
    </source>
</evidence>
<proteinExistence type="inferred from homology"/>
<dbReference type="Gene3D" id="3.90.580.10">
    <property type="entry name" value="Zinc finger, CHC2-type domain"/>
    <property type="match status" value="1"/>
</dbReference>
<comment type="similarity">
    <text evidence="12 13">Belongs to the DnaG primase family.</text>
</comment>
<dbReference type="PANTHER" id="PTHR30313">
    <property type="entry name" value="DNA PRIMASE"/>
    <property type="match status" value="1"/>
</dbReference>
<dbReference type="SMART" id="SM00493">
    <property type="entry name" value="TOPRIM"/>
    <property type="match status" value="1"/>
</dbReference>
<dbReference type="InterPro" id="IPR016136">
    <property type="entry name" value="DNA_helicase_N/primase_C"/>
</dbReference>
<dbReference type="InterPro" id="IPR034151">
    <property type="entry name" value="TOPRIM_DnaG_bac"/>
</dbReference>
<evidence type="ECO:0000256" key="13">
    <source>
        <dbReference type="PIRNR" id="PIRNR002811"/>
    </source>
</evidence>
<evidence type="ECO:0000256" key="11">
    <source>
        <dbReference type="ARBA" id="ARBA00023163"/>
    </source>
</evidence>
<dbReference type="Gene3D" id="3.40.1360.10">
    <property type="match status" value="1"/>
</dbReference>
<keyword evidence="10 12" id="KW-0238">DNA-binding</keyword>
<keyword evidence="8 12" id="KW-0862">Zinc</keyword>
<reference evidence="16 17" key="1">
    <citation type="submission" date="2016-12" db="EMBL/GenBank/DDBJ databases">
        <title>Candidatus Reconcilibacillus cellulovorans genome.</title>
        <authorList>
            <person name="Kolinko S."/>
            <person name="Wu Y.-W."/>
            <person name="Tachea F."/>
            <person name="Denzel E."/>
            <person name="Hiras J."/>
            <person name="Baecker N."/>
            <person name="Chan L.J."/>
            <person name="Eichorst S.A."/>
            <person name="Frey D."/>
            <person name="Adams P.D."/>
            <person name="Pray T."/>
            <person name="Tanjore D."/>
            <person name="Petzold C.J."/>
            <person name="Gladden J.M."/>
            <person name="Simmons B.A."/>
            <person name="Singer S.W."/>
        </authorList>
    </citation>
    <scope>NUCLEOTIDE SEQUENCE [LARGE SCALE GENOMIC DNA]</scope>
    <source>
        <strain evidence="16">JTherm</strain>
    </source>
</reference>
<evidence type="ECO:0000256" key="8">
    <source>
        <dbReference type="ARBA" id="ARBA00022833"/>
    </source>
</evidence>
<evidence type="ECO:0000256" key="5">
    <source>
        <dbReference type="ARBA" id="ARBA00022705"/>
    </source>
</evidence>
<dbReference type="EC" id="2.7.7.101" evidence="12"/>
<dbReference type="GO" id="GO:0003677">
    <property type="term" value="F:DNA binding"/>
    <property type="evidence" value="ECO:0007669"/>
    <property type="project" value="UniProtKB-KW"/>
</dbReference>
<evidence type="ECO:0000259" key="15">
    <source>
        <dbReference type="PROSITE" id="PS50880"/>
    </source>
</evidence>
<dbReference type="SMART" id="SM00400">
    <property type="entry name" value="ZnF_CHCC"/>
    <property type="match status" value="1"/>
</dbReference>
<evidence type="ECO:0000256" key="7">
    <source>
        <dbReference type="ARBA" id="ARBA00022771"/>
    </source>
</evidence>
<keyword evidence="7 12" id="KW-0863">Zinc-finger</keyword>
<dbReference type="EMBL" id="MOXJ01000016">
    <property type="protein sequence ID" value="PDO10277.1"/>
    <property type="molecule type" value="Genomic_DNA"/>
</dbReference>
<dbReference type="InterPro" id="IPR006171">
    <property type="entry name" value="TOPRIM_dom"/>
</dbReference>
<dbReference type="Pfam" id="PF13155">
    <property type="entry name" value="Toprim_2"/>
    <property type="match status" value="1"/>
</dbReference>
<dbReference type="GO" id="GO:0003899">
    <property type="term" value="F:DNA-directed RNA polymerase activity"/>
    <property type="evidence" value="ECO:0007669"/>
    <property type="project" value="UniProtKB-UniRule"/>
</dbReference>
<evidence type="ECO:0000256" key="14">
    <source>
        <dbReference type="PIRSR" id="PIRSR002811-1"/>
    </source>
</evidence>
<dbReference type="GO" id="GO:0008270">
    <property type="term" value="F:zinc ion binding"/>
    <property type="evidence" value="ECO:0007669"/>
    <property type="project" value="UniProtKB-UniRule"/>
</dbReference>
<comment type="cofactor">
    <cofactor evidence="12 13 14">
        <name>Zn(2+)</name>
        <dbReference type="ChEBI" id="CHEBI:29105"/>
    </cofactor>
    <text evidence="12 13 14">Binds 1 zinc ion per monomer.</text>
</comment>
<comment type="function">
    <text evidence="12 13">RNA polymerase that catalyzes the synthesis of short RNA molecules used as primers for DNA polymerase during DNA replication.</text>
</comment>
<dbReference type="InterPro" id="IPR006295">
    <property type="entry name" value="DNA_primase_DnaG"/>
</dbReference>
<dbReference type="Pfam" id="PF01807">
    <property type="entry name" value="Zn_ribbon_DnaG"/>
    <property type="match status" value="1"/>
</dbReference>
<dbReference type="Gene3D" id="6.10.140.360">
    <property type="match status" value="1"/>
</dbReference>
<gene>
    <name evidence="12" type="primary">dnaG</name>
    <name evidence="16" type="ORF">BLM47_07925</name>
</gene>
<dbReference type="AlphaFoldDB" id="A0A2A6E0J4"/>
<dbReference type="InterPro" id="IPR002694">
    <property type="entry name" value="Znf_CHC2"/>
</dbReference>
<evidence type="ECO:0000256" key="1">
    <source>
        <dbReference type="ARBA" id="ARBA00022478"/>
    </source>
</evidence>
<dbReference type="CDD" id="cd03364">
    <property type="entry name" value="TOPRIM_DnaG_primases"/>
    <property type="match status" value="1"/>
</dbReference>
<dbReference type="Gene3D" id="3.90.980.10">
    <property type="entry name" value="DNA primase, catalytic core, N-terminal domain"/>
    <property type="match status" value="1"/>
</dbReference>
<dbReference type="SUPFAM" id="SSF48024">
    <property type="entry name" value="N-terminal domain of DnaB helicase"/>
    <property type="match status" value="1"/>
</dbReference>
<keyword evidence="5 12" id="KW-0235">DNA replication</keyword>
<protein>
    <recommendedName>
        <fullName evidence="12 13">DNA primase</fullName>
        <ecNumber evidence="12">2.7.7.101</ecNumber>
    </recommendedName>
</protein>
<dbReference type="GO" id="GO:1990077">
    <property type="term" value="C:primosome complex"/>
    <property type="evidence" value="ECO:0007669"/>
    <property type="project" value="UniProtKB-KW"/>
</dbReference>
<dbReference type="Pfam" id="PF10410">
    <property type="entry name" value="DnaB_bind"/>
    <property type="match status" value="1"/>
</dbReference>
<evidence type="ECO:0000256" key="3">
    <source>
        <dbReference type="ARBA" id="ARBA00022679"/>
    </source>
</evidence>
<dbReference type="InterPro" id="IPR013264">
    <property type="entry name" value="DNAG_N"/>
</dbReference>
<dbReference type="InterPro" id="IPR030846">
    <property type="entry name" value="DnaG_bac"/>
</dbReference>
<evidence type="ECO:0000256" key="6">
    <source>
        <dbReference type="ARBA" id="ARBA00022723"/>
    </source>
</evidence>
<dbReference type="InterPro" id="IPR036185">
    <property type="entry name" value="DNA_heli_DnaB-like_N_sf"/>
</dbReference>
<dbReference type="InterPro" id="IPR036977">
    <property type="entry name" value="DNA_primase_Znf_CHC2"/>
</dbReference>
<dbReference type="PIRSF" id="PIRSF002811">
    <property type="entry name" value="DnaG"/>
    <property type="match status" value="1"/>
</dbReference>
<evidence type="ECO:0000256" key="9">
    <source>
        <dbReference type="ARBA" id="ARBA00022842"/>
    </source>
</evidence>
<evidence type="ECO:0000313" key="16">
    <source>
        <dbReference type="EMBL" id="PDO10277.1"/>
    </source>
</evidence>
<keyword evidence="1 12" id="KW-0240">DNA-directed RNA polymerase</keyword>
<keyword evidence="2 12" id="KW-0639">Primosome</keyword>
<feature type="zinc finger region" description="CHC2-type" evidence="12 14">
    <location>
        <begin position="41"/>
        <end position="65"/>
    </location>
</feature>
<evidence type="ECO:0000313" key="17">
    <source>
        <dbReference type="Proteomes" id="UP000243688"/>
    </source>
</evidence>
<sequence>MTRGRISEHVVESVLKAHDIVEVVSRYVRLTKRGKYWKGLCPFHSEKTPSFAVTPDRQIFKCFGCGLGGTVITFIQHIENLSFAEAVRKLAEEAGISAAEAEVAADLTRQEEWRGAWFDLYELACSFYQHILKFTEEGKRAVAYLRGRGIGPEAIETFRIGFAPARWDALADILRQKRIDPSIAEESGLIVRKADGSGFIDRFRERIMFPIFDDKGRVVAFGGRTLDGGEPKYLNSPETKLFSKSSTLYNLHLARPAVRSDNTVVLFEGYVDVIQAWSAGERRGVASLGTALTEEQVRRIRRLAERVVLCYDGDSAGRAAALKNAELLESGGCSVRIAVLPDGCDPDEYIRRFGGERFRREVIGAALPSVKYRLHDFRKNFRLQEEGERHDYVRGAVEFIAALDLATEREHYVRELAAELAEFGVSESVLRQDVEAAHLRLRSRRRFDGKRAALAKRGLSGSAGKASSGSAVFDVERPDYWNAERFLLAVMMADADVAFQVQQELGESFHVAEHAALAAYLYAFYAAGRSPDLNAFMATLQDPKLEALAAEIAWGGPTGPVPPQAVEDCIQRIRFHWIKMEIERKKEEMVRAERAGDPLEAARIASEIISLESRWNFVSSGNV</sequence>
<dbReference type="GO" id="GO:0000428">
    <property type="term" value="C:DNA-directed RNA polymerase complex"/>
    <property type="evidence" value="ECO:0007669"/>
    <property type="project" value="UniProtKB-KW"/>
</dbReference>